<name>A0ABQ8JIQ5_DERPT</name>
<dbReference type="Proteomes" id="UP000887458">
    <property type="component" value="Unassembled WGS sequence"/>
</dbReference>
<evidence type="ECO:0000313" key="3">
    <source>
        <dbReference type="Proteomes" id="UP000887458"/>
    </source>
</evidence>
<dbReference type="EMBL" id="NJHN03000036">
    <property type="protein sequence ID" value="KAH9422494.1"/>
    <property type="molecule type" value="Genomic_DNA"/>
</dbReference>
<evidence type="ECO:0000313" key="2">
    <source>
        <dbReference type="EMBL" id="KAH9422494.1"/>
    </source>
</evidence>
<keyword evidence="3" id="KW-1185">Reference proteome</keyword>
<feature type="region of interest" description="Disordered" evidence="1">
    <location>
        <begin position="133"/>
        <end position="154"/>
    </location>
</feature>
<accession>A0ABQ8JIQ5</accession>
<proteinExistence type="predicted"/>
<sequence>MEKFCEKLEFFQQLESSSSSTTTSNDNNKSNVLSFKRSSSSSLCTLPESKIQFNKFSSTNDLTNHNEKFANERCYEINRLTGLLENQLQKQNQCQNRWLPSGAVKLFPLKQQQNDELIRSYDYGNGEEYSFFDDDNDSFTSDDSNDQPFGLDLQ</sequence>
<reference evidence="2 3" key="2">
    <citation type="journal article" date="2022" name="Mol. Biol. Evol.">
        <title>Comparative Genomics Reveals Insights into the Divergent Evolution of Astigmatic Mites and Household Pest Adaptations.</title>
        <authorList>
            <person name="Xiong Q."/>
            <person name="Wan A.T."/>
            <person name="Liu X."/>
            <person name="Fung C.S."/>
            <person name="Xiao X."/>
            <person name="Malainual N."/>
            <person name="Hou J."/>
            <person name="Wang L."/>
            <person name="Wang M."/>
            <person name="Yang K.Y."/>
            <person name="Cui Y."/>
            <person name="Leung E.L."/>
            <person name="Nong W."/>
            <person name="Shin S.K."/>
            <person name="Au S.W."/>
            <person name="Jeong K.Y."/>
            <person name="Chew F.T."/>
            <person name="Hui J.H."/>
            <person name="Leung T.F."/>
            <person name="Tungtrongchitr A."/>
            <person name="Zhong N."/>
            <person name="Liu Z."/>
            <person name="Tsui S.K."/>
        </authorList>
    </citation>
    <scope>NUCLEOTIDE SEQUENCE [LARGE SCALE GENOMIC DNA]</scope>
    <source>
        <strain evidence="2">Derp</strain>
    </source>
</reference>
<gene>
    <name evidence="2" type="ORF">DERP_003170</name>
</gene>
<evidence type="ECO:0000256" key="1">
    <source>
        <dbReference type="SAM" id="MobiDB-lite"/>
    </source>
</evidence>
<protein>
    <submittedName>
        <fullName evidence="2">Uncharacterized protein</fullName>
    </submittedName>
</protein>
<comment type="caution">
    <text evidence="2">The sequence shown here is derived from an EMBL/GenBank/DDBJ whole genome shotgun (WGS) entry which is preliminary data.</text>
</comment>
<organism evidence="2 3">
    <name type="scientific">Dermatophagoides pteronyssinus</name>
    <name type="common">European house dust mite</name>
    <dbReference type="NCBI Taxonomy" id="6956"/>
    <lineage>
        <taxon>Eukaryota</taxon>
        <taxon>Metazoa</taxon>
        <taxon>Ecdysozoa</taxon>
        <taxon>Arthropoda</taxon>
        <taxon>Chelicerata</taxon>
        <taxon>Arachnida</taxon>
        <taxon>Acari</taxon>
        <taxon>Acariformes</taxon>
        <taxon>Sarcoptiformes</taxon>
        <taxon>Astigmata</taxon>
        <taxon>Psoroptidia</taxon>
        <taxon>Analgoidea</taxon>
        <taxon>Pyroglyphidae</taxon>
        <taxon>Dermatophagoidinae</taxon>
        <taxon>Dermatophagoides</taxon>
    </lineage>
</organism>
<reference evidence="2 3" key="1">
    <citation type="journal article" date="2018" name="J. Allergy Clin. Immunol.">
        <title>High-quality assembly of Dermatophagoides pteronyssinus genome and transcriptome reveals a wide range of novel allergens.</title>
        <authorList>
            <person name="Liu X.Y."/>
            <person name="Yang K.Y."/>
            <person name="Wang M.Q."/>
            <person name="Kwok J.S."/>
            <person name="Zeng X."/>
            <person name="Yang Z."/>
            <person name="Xiao X.J."/>
            <person name="Lau C.P."/>
            <person name="Li Y."/>
            <person name="Huang Z.M."/>
            <person name="Ba J.G."/>
            <person name="Yim A.K."/>
            <person name="Ouyang C.Y."/>
            <person name="Ngai S.M."/>
            <person name="Chan T.F."/>
            <person name="Leung E.L."/>
            <person name="Liu L."/>
            <person name="Liu Z.G."/>
            <person name="Tsui S.K."/>
        </authorList>
    </citation>
    <scope>NUCLEOTIDE SEQUENCE [LARGE SCALE GENOMIC DNA]</scope>
    <source>
        <strain evidence="2">Derp</strain>
    </source>
</reference>